<feature type="domain" description="RWP-RK" evidence="6">
    <location>
        <begin position="24"/>
        <end position="108"/>
    </location>
</feature>
<reference evidence="8" key="1">
    <citation type="submission" date="2024-07" db="EMBL/GenBank/DDBJ databases">
        <title>Two chromosome-level genome assemblies of Korean endemic species Abeliophyllum distichum and Forsythia ovata (Oleaceae).</title>
        <authorList>
            <person name="Jang H."/>
        </authorList>
    </citation>
    <scope>NUCLEOTIDE SEQUENCE [LARGE SCALE GENOMIC DNA]</scope>
</reference>
<evidence type="ECO:0000259" key="6">
    <source>
        <dbReference type="PROSITE" id="PS51519"/>
    </source>
</evidence>
<dbReference type="PANTHER" id="PTHR48460">
    <property type="entry name" value="RWP-RK DOMAIN-CONTAINING PROTEIN"/>
    <property type="match status" value="1"/>
</dbReference>
<protein>
    <recommendedName>
        <fullName evidence="6">RWP-RK domain-containing protein</fullName>
    </recommendedName>
</protein>
<dbReference type="AlphaFoldDB" id="A0ABD1R5R5"/>
<evidence type="ECO:0000256" key="5">
    <source>
        <dbReference type="SAM" id="MobiDB-lite"/>
    </source>
</evidence>
<dbReference type="EMBL" id="JBFOLJ010000013">
    <property type="protein sequence ID" value="KAL2483451.1"/>
    <property type="molecule type" value="Genomic_DNA"/>
</dbReference>
<proteinExistence type="predicted"/>
<evidence type="ECO:0000256" key="2">
    <source>
        <dbReference type="ARBA" id="ARBA00023125"/>
    </source>
</evidence>
<keyword evidence="3" id="KW-0804">Transcription</keyword>
<dbReference type="PANTHER" id="PTHR48460:SF1">
    <property type="entry name" value="RWP-RK DOMAIN-CONTAINING PROTEIN"/>
    <property type="match status" value="1"/>
</dbReference>
<organism evidence="7 8">
    <name type="scientific">Forsythia ovata</name>
    <dbReference type="NCBI Taxonomy" id="205694"/>
    <lineage>
        <taxon>Eukaryota</taxon>
        <taxon>Viridiplantae</taxon>
        <taxon>Streptophyta</taxon>
        <taxon>Embryophyta</taxon>
        <taxon>Tracheophyta</taxon>
        <taxon>Spermatophyta</taxon>
        <taxon>Magnoliopsida</taxon>
        <taxon>eudicotyledons</taxon>
        <taxon>Gunneridae</taxon>
        <taxon>Pentapetalae</taxon>
        <taxon>asterids</taxon>
        <taxon>lamiids</taxon>
        <taxon>Lamiales</taxon>
        <taxon>Oleaceae</taxon>
        <taxon>Forsythieae</taxon>
        <taxon>Forsythia</taxon>
    </lineage>
</organism>
<evidence type="ECO:0000256" key="4">
    <source>
        <dbReference type="ARBA" id="ARBA00023242"/>
    </source>
</evidence>
<accession>A0ABD1R5R5</accession>
<feature type="compositionally biased region" description="Polar residues" evidence="5">
    <location>
        <begin position="1"/>
        <end position="17"/>
    </location>
</feature>
<dbReference type="GO" id="GO:0003677">
    <property type="term" value="F:DNA binding"/>
    <property type="evidence" value="ECO:0007669"/>
    <property type="project" value="UniProtKB-KW"/>
</dbReference>
<evidence type="ECO:0000256" key="3">
    <source>
        <dbReference type="ARBA" id="ARBA00023163"/>
    </source>
</evidence>
<keyword evidence="4" id="KW-0539">Nucleus</keyword>
<comment type="caution">
    <text evidence="7">The sequence shown here is derived from an EMBL/GenBank/DDBJ whole genome shotgun (WGS) entry which is preliminary data.</text>
</comment>
<dbReference type="PROSITE" id="PS51519">
    <property type="entry name" value="RWP_RK"/>
    <property type="match status" value="1"/>
</dbReference>
<evidence type="ECO:0000313" key="8">
    <source>
        <dbReference type="Proteomes" id="UP001604277"/>
    </source>
</evidence>
<feature type="compositionally biased region" description="Basic and acidic residues" evidence="5">
    <location>
        <begin position="197"/>
        <end position="224"/>
    </location>
</feature>
<keyword evidence="8" id="KW-1185">Reference proteome</keyword>
<sequence>MGTLQTPNPTLYPNRSQNPNPNLNPNPNPNPNSVSDAISPSYDTVSKLFSLPLSDAADSLGVCPSVLKKLCYENGLVRWPYRKFLSGKSIEEIKKDAATEKTKQLAELPKVAGPKNDALSSSPISSSIVSQIQNKNAGAMREIPKFRVEYSQNMQSSNVIKGNLDNLDEFKYGFPTNGLSIVRYRWWGNTSANCNDGDSKKNDNIDAKESNQQSKEELAPKNDNEDANESNRQSKEDLADDDAELSPKDEEVSESKTNETDTDTQWTLLLSALRKKAVEDGKQALKLGVYRGYSANKLDQSRKMVLRQIFKSSLPSQWKDLSL</sequence>
<keyword evidence="1" id="KW-0805">Transcription regulation</keyword>
<evidence type="ECO:0000313" key="7">
    <source>
        <dbReference type="EMBL" id="KAL2483451.1"/>
    </source>
</evidence>
<dbReference type="Proteomes" id="UP001604277">
    <property type="component" value="Unassembled WGS sequence"/>
</dbReference>
<name>A0ABD1R5R5_9LAMI</name>
<feature type="region of interest" description="Disordered" evidence="5">
    <location>
        <begin position="1"/>
        <end position="39"/>
    </location>
</feature>
<dbReference type="Pfam" id="PF02042">
    <property type="entry name" value="RWP-RK"/>
    <property type="match status" value="1"/>
</dbReference>
<dbReference type="InterPro" id="IPR003035">
    <property type="entry name" value="RWP-RK_dom"/>
</dbReference>
<evidence type="ECO:0000256" key="1">
    <source>
        <dbReference type="ARBA" id="ARBA00023015"/>
    </source>
</evidence>
<gene>
    <name evidence="7" type="ORF">Fot_44895</name>
</gene>
<feature type="region of interest" description="Disordered" evidence="5">
    <location>
        <begin position="192"/>
        <end position="264"/>
    </location>
</feature>
<feature type="compositionally biased region" description="Basic and acidic residues" evidence="5">
    <location>
        <begin position="245"/>
        <end position="259"/>
    </location>
</feature>
<keyword evidence="2" id="KW-0238">DNA-binding</keyword>